<reference evidence="4" key="1">
    <citation type="submission" date="2013-09" db="EMBL/GenBank/DDBJ databases">
        <title>Corchorus olitorius genome sequencing.</title>
        <authorList>
            <person name="Alam M."/>
            <person name="Haque M.S."/>
            <person name="Islam M.S."/>
            <person name="Emdad E.M."/>
            <person name="Islam M.M."/>
            <person name="Ahmed B."/>
            <person name="Halim A."/>
            <person name="Hossen Q.M.M."/>
            <person name="Hossain M.Z."/>
            <person name="Ahmed R."/>
            <person name="Khan M.M."/>
            <person name="Islam R."/>
            <person name="Rashid M.M."/>
            <person name="Khan S.A."/>
            <person name="Rahman M.S."/>
            <person name="Alam M."/>
            <person name="Yahiya A.S."/>
            <person name="Khan M.S."/>
            <person name="Azam M.S."/>
            <person name="Haque T."/>
            <person name="Lashkar M.Z.H."/>
            <person name="Akhand A.I."/>
            <person name="Morshed G."/>
            <person name="Roy S."/>
            <person name="Uddin K.S."/>
            <person name="Rabeya T."/>
            <person name="Hossain A.S."/>
            <person name="Chowdhury A."/>
            <person name="Snigdha A.R."/>
            <person name="Mortoza M.S."/>
            <person name="Matin S.A."/>
            <person name="Hoque S.M.E."/>
            <person name="Islam M.K."/>
            <person name="Roy D.K."/>
            <person name="Haider R."/>
            <person name="Moosa M.M."/>
            <person name="Elias S.M."/>
            <person name="Hasan A.M."/>
            <person name="Jahan S."/>
            <person name="Shafiuddin M."/>
            <person name="Mahmood N."/>
            <person name="Shommy N.S."/>
        </authorList>
    </citation>
    <scope>NUCLEOTIDE SEQUENCE [LARGE SCALE GENOMIC DNA]</scope>
    <source>
        <strain evidence="4">cv. O-4</strain>
    </source>
</reference>
<dbReference type="AlphaFoldDB" id="A0A1R3KGW1"/>
<dbReference type="OrthoDB" id="975482at2759"/>
<evidence type="ECO:0000313" key="3">
    <source>
        <dbReference type="EMBL" id="OMP06315.1"/>
    </source>
</evidence>
<dbReference type="PANTHER" id="PTHR31917">
    <property type="entry name" value="AGENET DOMAIN-CONTAINING PROTEIN-RELATED"/>
    <property type="match status" value="1"/>
</dbReference>
<name>A0A1R3KGW1_9ROSI</name>
<accession>A0A1R3KGW1</accession>
<dbReference type="InterPro" id="IPR014002">
    <property type="entry name" value="Agenet_dom_plant"/>
</dbReference>
<keyword evidence="4" id="KW-1185">Reference proteome</keyword>
<proteinExistence type="predicted"/>
<dbReference type="EMBL" id="AWUE01013642">
    <property type="protein sequence ID" value="OMP06315.1"/>
    <property type="molecule type" value="Genomic_DNA"/>
</dbReference>
<sequence>MATKRKANKAPATEDHPPPPHLQPGSQVEISSNDKGFRGSWYTGTVIRRAAQSSRNNPSAANNYLIEYHELLTKAGKPLRETIHAANLRPLAPRETSRKFKFAEEVDAFNHDGWWEGTITKELDNGNFHVYFMGSKEQLEFSEDQLRLHREWVNGSWVPPLEEGDEQVKEKVPAEEEEDAEANLQESSPLAVTPIKYQKLDHAGSSQGPSKSK</sequence>
<organism evidence="3 4">
    <name type="scientific">Corchorus olitorius</name>
    <dbReference type="NCBI Taxonomy" id="93759"/>
    <lineage>
        <taxon>Eukaryota</taxon>
        <taxon>Viridiplantae</taxon>
        <taxon>Streptophyta</taxon>
        <taxon>Embryophyta</taxon>
        <taxon>Tracheophyta</taxon>
        <taxon>Spermatophyta</taxon>
        <taxon>Magnoliopsida</taxon>
        <taxon>eudicotyledons</taxon>
        <taxon>Gunneridae</taxon>
        <taxon>Pentapetalae</taxon>
        <taxon>rosids</taxon>
        <taxon>malvids</taxon>
        <taxon>Malvales</taxon>
        <taxon>Malvaceae</taxon>
        <taxon>Grewioideae</taxon>
        <taxon>Apeibeae</taxon>
        <taxon>Corchorus</taxon>
    </lineage>
</organism>
<dbReference type="SMART" id="SM00743">
    <property type="entry name" value="Agenet"/>
    <property type="match status" value="2"/>
</dbReference>
<dbReference type="InterPro" id="IPR008395">
    <property type="entry name" value="Agenet-like_dom"/>
</dbReference>
<feature type="domain" description="Agenet" evidence="2">
    <location>
        <begin position="20"/>
        <end position="96"/>
    </location>
</feature>
<feature type="compositionally biased region" description="Polar residues" evidence="1">
    <location>
        <begin position="24"/>
        <end position="34"/>
    </location>
</feature>
<evidence type="ECO:0000259" key="2">
    <source>
        <dbReference type="SMART" id="SM00743"/>
    </source>
</evidence>
<evidence type="ECO:0000313" key="4">
    <source>
        <dbReference type="Proteomes" id="UP000187203"/>
    </source>
</evidence>
<dbReference type="CDD" id="cd20406">
    <property type="entry name" value="Tudor_Agenet_AtDUF_rpt2_4"/>
    <property type="match status" value="1"/>
</dbReference>
<dbReference type="PANTHER" id="PTHR31917:SF80">
    <property type="entry name" value="AGENET DOMAIN-CONTAINING PROTEIN-RELATED"/>
    <property type="match status" value="1"/>
</dbReference>
<comment type="caution">
    <text evidence="3">The sequence shown here is derived from an EMBL/GenBank/DDBJ whole genome shotgun (WGS) entry which is preliminary data.</text>
</comment>
<feature type="region of interest" description="Disordered" evidence="1">
    <location>
        <begin position="159"/>
        <end position="191"/>
    </location>
</feature>
<dbReference type="CDD" id="cd20405">
    <property type="entry name" value="Tudor_Agenet_AtDUF_rpt1_3"/>
    <property type="match status" value="1"/>
</dbReference>
<gene>
    <name evidence="3" type="ORF">COLO4_08200</name>
</gene>
<protein>
    <recommendedName>
        <fullName evidence="2">Agenet domain-containing protein</fullName>
    </recommendedName>
</protein>
<feature type="region of interest" description="Disordered" evidence="1">
    <location>
        <begin position="1"/>
        <end position="36"/>
    </location>
</feature>
<evidence type="ECO:0000256" key="1">
    <source>
        <dbReference type="SAM" id="MobiDB-lite"/>
    </source>
</evidence>
<dbReference type="STRING" id="93759.A0A1R3KGW1"/>
<dbReference type="Pfam" id="PF05641">
    <property type="entry name" value="Agenet"/>
    <property type="match status" value="2"/>
</dbReference>
<feature type="domain" description="Agenet" evidence="2">
    <location>
        <begin position="98"/>
        <end position="154"/>
    </location>
</feature>
<dbReference type="Proteomes" id="UP000187203">
    <property type="component" value="Unassembled WGS sequence"/>
</dbReference>